<evidence type="ECO:0000313" key="3">
    <source>
        <dbReference type="Proteomes" id="UP000249239"/>
    </source>
</evidence>
<dbReference type="SUPFAM" id="SSF143011">
    <property type="entry name" value="RelE-like"/>
    <property type="match status" value="1"/>
</dbReference>
<dbReference type="Proteomes" id="UP000249239">
    <property type="component" value="Unassembled WGS sequence"/>
</dbReference>
<organism evidence="2 3">
    <name type="scientific">Breznakibacter xylanolyticus</name>
    <dbReference type="NCBI Taxonomy" id="990"/>
    <lineage>
        <taxon>Bacteria</taxon>
        <taxon>Pseudomonadati</taxon>
        <taxon>Bacteroidota</taxon>
        <taxon>Bacteroidia</taxon>
        <taxon>Marinilabiliales</taxon>
        <taxon>Marinilabiliaceae</taxon>
        <taxon>Breznakibacter</taxon>
    </lineage>
</organism>
<evidence type="ECO:0000313" key="2">
    <source>
        <dbReference type="EMBL" id="PZX11923.1"/>
    </source>
</evidence>
<keyword evidence="1" id="KW-1277">Toxin-antitoxin system</keyword>
<gene>
    <name evidence="2" type="ORF">LX69_02987</name>
</gene>
<dbReference type="EMBL" id="QKZK01000034">
    <property type="protein sequence ID" value="PZX11923.1"/>
    <property type="molecule type" value="Genomic_DNA"/>
</dbReference>
<protein>
    <submittedName>
        <fullName evidence="2">Plasmid stabilization system protein ParE</fullName>
    </submittedName>
</protein>
<dbReference type="InterPro" id="IPR007712">
    <property type="entry name" value="RelE/ParE_toxin"/>
</dbReference>
<dbReference type="Gene3D" id="3.30.2310.20">
    <property type="entry name" value="RelE-like"/>
    <property type="match status" value="1"/>
</dbReference>
<keyword evidence="3" id="KW-1185">Reference proteome</keyword>
<evidence type="ECO:0000256" key="1">
    <source>
        <dbReference type="ARBA" id="ARBA00022649"/>
    </source>
</evidence>
<reference evidence="2 3" key="1">
    <citation type="submission" date="2018-06" db="EMBL/GenBank/DDBJ databases">
        <title>Genomic Encyclopedia of Archaeal and Bacterial Type Strains, Phase II (KMG-II): from individual species to whole genera.</title>
        <authorList>
            <person name="Goeker M."/>
        </authorList>
    </citation>
    <scope>NUCLEOTIDE SEQUENCE [LARGE SCALE GENOMIC DNA]</scope>
    <source>
        <strain evidence="2 3">DSM 6779</strain>
    </source>
</reference>
<dbReference type="AlphaFoldDB" id="A0A2W7MWJ4"/>
<comment type="caution">
    <text evidence="2">The sequence shown here is derived from an EMBL/GenBank/DDBJ whole genome shotgun (WGS) entry which is preliminary data.</text>
</comment>
<dbReference type="OrthoDB" id="5574284at2"/>
<dbReference type="Pfam" id="PF05016">
    <property type="entry name" value="ParE_toxin"/>
    <property type="match status" value="1"/>
</dbReference>
<dbReference type="RefSeq" id="WP_111446801.1">
    <property type="nucleotide sequence ID" value="NZ_QKZK01000034.1"/>
</dbReference>
<sequence length="102" mass="12042">MAIRIEWSQQSEKQLKEIFDYYSVVASKIIARKIVNGILERVSILESNPFAGPKEVLLNNYPEEFRYLVESNFKIIYWENENLITIASIFDCRQNPDKIKKL</sequence>
<dbReference type="InterPro" id="IPR035093">
    <property type="entry name" value="RelE/ParE_toxin_dom_sf"/>
</dbReference>
<accession>A0A2W7MWJ4</accession>
<name>A0A2W7MWJ4_9BACT</name>
<proteinExistence type="predicted"/>